<gene>
    <name evidence="2" type="ORF">B0T22DRAFT_491389</name>
</gene>
<dbReference type="AlphaFoldDB" id="A0AAE0XCI2"/>
<reference evidence="2" key="2">
    <citation type="submission" date="2023-06" db="EMBL/GenBank/DDBJ databases">
        <authorList>
            <consortium name="Lawrence Berkeley National Laboratory"/>
            <person name="Haridas S."/>
            <person name="Hensen N."/>
            <person name="Bonometti L."/>
            <person name="Westerberg I."/>
            <person name="Brannstrom I.O."/>
            <person name="Guillou S."/>
            <person name="Cros-Aarteil S."/>
            <person name="Calhoun S."/>
            <person name="Kuo A."/>
            <person name="Mondo S."/>
            <person name="Pangilinan J."/>
            <person name="Riley R."/>
            <person name="Labutti K."/>
            <person name="Andreopoulos B."/>
            <person name="Lipzen A."/>
            <person name="Chen C."/>
            <person name="Yanf M."/>
            <person name="Daum C."/>
            <person name="Ng V."/>
            <person name="Clum A."/>
            <person name="Steindorff A."/>
            <person name="Ohm R."/>
            <person name="Martin F."/>
            <person name="Silar P."/>
            <person name="Natvig D."/>
            <person name="Lalanne C."/>
            <person name="Gautier V."/>
            <person name="Ament-Velasquez S.L."/>
            <person name="Kruys A."/>
            <person name="Hutchinson M.I."/>
            <person name="Powell A.J."/>
            <person name="Barry K."/>
            <person name="Miller A.N."/>
            <person name="Grigoriev I.V."/>
            <person name="Debuchy R."/>
            <person name="Gladieux P."/>
            <person name="Thoren M.H."/>
            <person name="Johannesson H."/>
        </authorList>
    </citation>
    <scope>NUCLEOTIDE SEQUENCE</scope>
    <source>
        <strain evidence="2">CBS 314.62</strain>
    </source>
</reference>
<proteinExistence type="predicted"/>
<feature type="region of interest" description="Disordered" evidence="1">
    <location>
        <begin position="236"/>
        <end position="261"/>
    </location>
</feature>
<feature type="compositionally biased region" description="Basic residues" evidence="1">
    <location>
        <begin position="153"/>
        <end position="169"/>
    </location>
</feature>
<feature type="compositionally biased region" description="Basic residues" evidence="1">
    <location>
        <begin position="250"/>
        <end position="261"/>
    </location>
</feature>
<keyword evidence="3" id="KW-1185">Reference proteome</keyword>
<evidence type="ECO:0000256" key="1">
    <source>
        <dbReference type="SAM" id="MobiDB-lite"/>
    </source>
</evidence>
<name>A0AAE0XCI2_9PEZI</name>
<dbReference type="Proteomes" id="UP001270362">
    <property type="component" value="Unassembled WGS sequence"/>
</dbReference>
<organism evidence="2 3">
    <name type="scientific">Podospora appendiculata</name>
    <dbReference type="NCBI Taxonomy" id="314037"/>
    <lineage>
        <taxon>Eukaryota</taxon>
        <taxon>Fungi</taxon>
        <taxon>Dikarya</taxon>
        <taxon>Ascomycota</taxon>
        <taxon>Pezizomycotina</taxon>
        <taxon>Sordariomycetes</taxon>
        <taxon>Sordariomycetidae</taxon>
        <taxon>Sordariales</taxon>
        <taxon>Podosporaceae</taxon>
        <taxon>Podospora</taxon>
    </lineage>
</organism>
<protein>
    <submittedName>
        <fullName evidence="2">Uncharacterized protein</fullName>
    </submittedName>
</protein>
<feature type="compositionally biased region" description="Basic residues" evidence="1">
    <location>
        <begin position="35"/>
        <end position="44"/>
    </location>
</feature>
<comment type="caution">
    <text evidence="2">The sequence shown here is derived from an EMBL/GenBank/DDBJ whole genome shotgun (WGS) entry which is preliminary data.</text>
</comment>
<dbReference type="EMBL" id="JAULSO010000002">
    <property type="protein sequence ID" value="KAK3690073.1"/>
    <property type="molecule type" value="Genomic_DNA"/>
</dbReference>
<accession>A0AAE0XCI2</accession>
<feature type="region of interest" description="Disordered" evidence="1">
    <location>
        <begin position="1"/>
        <end position="169"/>
    </location>
</feature>
<reference evidence="2" key="1">
    <citation type="journal article" date="2023" name="Mol. Phylogenet. Evol.">
        <title>Genome-scale phylogeny and comparative genomics of the fungal order Sordariales.</title>
        <authorList>
            <person name="Hensen N."/>
            <person name="Bonometti L."/>
            <person name="Westerberg I."/>
            <person name="Brannstrom I.O."/>
            <person name="Guillou S."/>
            <person name="Cros-Aarteil S."/>
            <person name="Calhoun S."/>
            <person name="Haridas S."/>
            <person name="Kuo A."/>
            <person name="Mondo S."/>
            <person name="Pangilinan J."/>
            <person name="Riley R."/>
            <person name="LaButti K."/>
            <person name="Andreopoulos B."/>
            <person name="Lipzen A."/>
            <person name="Chen C."/>
            <person name="Yan M."/>
            <person name="Daum C."/>
            <person name="Ng V."/>
            <person name="Clum A."/>
            <person name="Steindorff A."/>
            <person name="Ohm R.A."/>
            <person name="Martin F."/>
            <person name="Silar P."/>
            <person name="Natvig D.O."/>
            <person name="Lalanne C."/>
            <person name="Gautier V."/>
            <person name="Ament-Velasquez S.L."/>
            <person name="Kruys A."/>
            <person name="Hutchinson M.I."/>
            <person name="Powell A.J."/>
            <person name="Barry K."/>
            <person name="Miller A.N."/>
            <person name="Grigoriev I.V."/>
            <person name="Debuchy R."/>
            <person name="Gladieux P."/>
            <person name="Hiltunen Thoren M."/>
            <person name="Johannesson H."/>
        </authorList>
    </citation>
    <scope>NUCLEOTIDE SEQUENCE</scope>
    <source>
        <strain evidence="2">CBS 314.62</strain>
    </source>
</reference>
<evidence type="ECO:0000313" key="3">
    <source>
        <dbReference type="Proteomes" id="UP001270362"/>
    </source>
</evidence>
<sequence length="303" mass="33337">MTGRKRKVPRASLGDIPDGLVVTDGTAPESSPVAKRSKRSKRSTSHCSPKQRAGEENQDSTEITSAEDETPLSSSVSEFPQRFPSSALDPVLFNNMAIQDPDNNILDPDSSSDDVHVASAANGALQISSSDLSPPPPSSELMEEAAQDGEARSKRKTAKKPKGTTKQLKKLNKNLENHAETVKKELELLKKNVTALELRQQRDEIRAAFRHEILFSTLKKILHDINQSELRDKTRAGIAADETAGDSPKPGKKTKSGKQARKTMDQLLKGYTEDMNKAFTVDEVRKLGQLCIQYAEDLFKICI</sequence>
<evidence type="ECO:0000313" key="2">
    <source>
        <dbReference type="EMBL" id="KAK3690073.1"/>
    </source>
</evidence>